<sequence>MTFIENLRRPADKDEFPVCETGFFTWDIVANLLYGDGAVAEIFGLDATETASGLPLEAYVARIHPEDQPGAAKVIRDTILTQEPEQQNYRVRRANGVFQQVMAFGRCFRDKNGIPSLYGGIVFPLPEEAPVATPLLDHCLAAYDIAVKEGNMAVAEHIVEALMDMDWKNTGCTRPN</sequence>
<dbReference type="SUPFAM" id="SSF55785">
    <property type="entry name" value="PYP-like sensor domain (PAS domain)"/>
    <property type="match status" value="1"/>
</dbReference>
<dbReference type="InterPro" id="IPR000014">
    <property type="entry name" value="PAS"/>
</dbReference>
<evidence type="ECO:0000313" key="3">
    <source>
        <dbReference type="Proteomes" id="UP000620262"/>
    </source>
</evidence>
<dbReference type="Pfam" id="PF08447">
    <property type="entry name" value="PAS_3"/>
    <property type="match status" value="1"/>
</dbReference>
<dbReference type="Proteomes" id="UP000620262">
    <property type="component" value="Unassembled WGS sequence"/>
</dbReference>
<gene>
    <name evidence="2" type="ORF">H4W29_003054</name>
</gene>
<comment type="caution">
    <text evidence="2">The sequence shown here is derived from an EMBL/GenBank/DDBJ whole genome shotgun (WGS) entry which is preliminary data.</text>
</comment>
<dbReference type="EMBL" id="JADBEC010000001">
    <property type="protein sequence ID" value="MBE1505873.1"/>
    <property type="molecule type" value="Genomic_DNA"/>
</dbReference>
<feature type="domain" description="PAS fold-3" evidence="1">
    <location>
        <begin position="33"/>
        <end position="121"/>
    </location>
</feature>
<evidence type="ECO:0000313" key="2">
    <source>
        <dbReference type="EMBL" id="MBE1505873.1"/>
    </source>
</evidence>
<keyword evidence="3" id="KW-1185">Reference proteome</keyword>
<name>A0ABR9IRS6_RHIVS</name>
<dbReference type="InterPro" id="IPR013655">
    <property type="entry name" value="PAS_fold_3"/>
</dbReference>
<accession>A0ABR9IRS6</accession>
<dbReference type="InterPro" id="IPR035965">
    <property type="entry name" value="PAS-like_dom_sf"/>
</dbReference>
<dbReference type="Gene3D" id="3.30.450.20">
    <property type="entry name" value="PAS domain"/>
    <property type="match status" value="1"/>
</dbReference>
<organism evidence="2 3">
    <name type="scientific">Rhizobium viscosum</name>
    <name type="common">Arthrobacter viscosus</name>
    <dbReference type="NCBI Taxonomy" id="1673"/>
    <lineage>
        <taxon>Bacteria</taxon>
        <taxon>Pseudomonadati</taxon>
        <taxon>Pseudomonadota</taxon>
        <taxon>Alphaproteobacteria</taxon>
        <taxon>Hyphomicrobiales</taxon>
        <taxon>Rhizobiaceae</taxon>
        <taxon>Rhizobium/Agrobacterium group</taxon>
        <taxon>Rhizobium</taxon>
    </lineage>
</organism>
<protein>
    <submittedName>
        <fullName evidence="2">PAS domain-containing protein</fullName>
    </submittedName>
</protein>
<dbReference type="CDD" id="cd00130">
    <property type="entry name" value="PAS"/>
    <property type="match status" value="1"/>
</dbReference>
<dbReference type="RefSeq" id="WP_192729662.1">
    <property type="nucleotide sequence ID" value="NZ_BAAAVL010000005.1"/>
</dbReference>
<proteinExistence type="predicted"/>
<evidence type="ECO:0000259" key="1">
    <source>
        <dbReference type="Pfam" id="PF08447"/>
    </source>
</evidence>
<reference evidence="2 3" key="1">
    <citation type="submission" date="2020-10" db="EMBL/GenBank/DDBJ databases">
        <title>Sequencing the genomes of 1000 actinobacteria strains.</title>
        <authorList>
            <person name="Klenk H.-P."/>
        </authorList>
    </citation>
    <scope>NUCLEOTIDE SEQUENCE [LARGE SCALE GENOMIC DNA]</scope>
    <source>
        <strain evidence="2 3">DSM 7307</strain>
    </source>
</reference>